<evidence type="ECO:0000256" key="3">
    <source>
        <dbReference type="ARBA" id="ARBA00022643"/>
    </source>
</evidence>
<keyword evidence="5" id="KW-0812">Transmembrane</keyword>
<keyword evidence="2" id="KW-0285">Flavoprotein</keyword>
<protein>
    <recommendedName>
        <fullName evidence="6">NADH:flavin oxidoreductase/NADH oxidase N-terminal domain-containing protein</fullName>
    </recommendedName>
</protein>
<dbReference type="PANTHER" id="PTHR43656:SF2">
    <property type="entry name" value="BINDING OXIDOREDUCTASE, PUTATIVE (AFU_ORTHOLOGUE AFUA_2G08260)-RELATED"/>
    <property type="match status" value="1"/>
</dbReference>
<feature type="domain" description="NADH:flavin oxidoreductase/NADH oxidase N-terminal" evidence="6">
    <location>
        <begin position="9"/>
        <end position="371"/>
    </location>
</feature>
<dbReference type="Proteomes" id="UP000736335">
    <property type="component" value="Unassembled WGS sequence"/>
</dbReference>
<evidence type="ECO:0000259" key="6">
    <source>
        <dbReference type="Pfam" id="PF00724"/>
    </source>
</evidence>
<dbReference type="Gene3D" id="3.20.20.70">
    <property type="entry name" value="Aldolase class I"/>
    <property type="match status" value="1"/>
</dbReference>
<dbReference type="InterPro" id="IPR013785">
    <property type="entry name" value="Aldolase_TIM"/>
</dbReference>
<sequence length="496" mass="54901">MTETQVDHVFTPIRLPCGKEAHNRLLKASMYEHAANFQGGPPNAAHMGMYKNWGQGQWGLILTGNVQVDRSHLTIGRDMVIPDLLNESTLRPFRDLAEAIHGGPDGAVDPPNRALAVMQVSHSGRQSANWVSGRFPWNPPLAPSSVRVGARESGFFPQLFYRLLFSTPKEMSTSEIDHVVDRFVLGAKVAHQAGFEGVELHAGHGYLLSQFISEKSNRRTDEYGEKLHLLRRIATETRRNTPKDFILGVKLNSADFVDRKASSSSDEKVLQHVRDIVSWELFDFLEITGGDYENPEFMTSVSKRQAFFSQFSRKVHECLPGGPNTPLIALTGGFRTYATINTALSSGHAELIGVGRLSIHDPHAPLRLKSEGRDYVPPPAPDYTISIWDQLFDFLGWFTGVKVPVLMGAGREMCWYTVQLEKVAGFAPIDYGVSGFGAILRSIGGVKIRSTSCHTILSWSSCALFAVILSWVGLIGVWDAMGRFTSSGYLGWDQPL</sequence>
<evidence type="ECO:0000256" key="1">
    <source>
        <dbReference type="ARBA" id="ARBA00005979"/>
    </source>
</evidence>
<keyword evidence="8" id="KW-1185">Reference proteome</keyword>
<dbReference type="InterPro" id="IPR001155">
    <property type="entry name" value="OxRdtase_FMN_N"/>
</dbReference>
<evidence type="ECO:0000313" key="8">
    <source>
        <dbReference type="Proteomes" id="UP000736335"/>
    </source>
</evidence>
<keyword evidence="4" id="KW-0560">Oxidoreductase</keyword>
<accession>A0A9P6HMW4</accession>
<dbReference type="SUPFAM" id="SSF51395">
    <property type="entry name" value="FMN-linked oxidoreductases"/>
    <property type="match status" value="1"/>
</dbReference>
<evidence type="ECO:0000256" key="2">
    <source>
        <dbReference type="ARBA" id="ARBA00022630"/>
    </source>
</evidence>
<proteinExistence type="inferred from homology"/>
<comment type="caution">
    <text evidence="7">The sequence shown here is derived from an EMBL/GenBank/DDBJ whole genome shotgun (WGS) entry which is preliminary data.</text>
</comment>
<dbReference type="PANTHER" id="PTHR43656">
    <property type="entry name" value="BINDING OXIDOREDUCTASE, PUTATIVE (AFU_ORTHOLOGUE AFUA_2G08260)-RELATED"/>
    <property type="match status" value="1"/>
</dbReference>
<evidence type="ECO:0000256" key="4">
    <source>
        <dbReference type="ARBA" id="ARBA00023002"/>
    </source>
</evidence>
<reference evidence="7" key="1">
    <citation type="journal article" date="2020" name="Nat. Commun.">
        <title>Large-scale genome sequencing of mycorrhizal fungi provides insights into the early evolution of symbiotic traits.</title>
        <authorList>
            <person name="Miyauchi S."/>
            <person name="Kiss E."/>
            <person name="Kuo A."/>
            <person name="Drula E."/>
            <person name="Kohler A."/>
            <person name="Sanchez-Garcia M."/>
            <person name="Morin E."/>
            <person name="Andreopoulos B."/>
            <person name="Barry K.W."/>
            <person name="Bonito G."/>
            <person name="Buee M."/>
            <person name="Carver A."/>
            <person name="Chen C."/>
            <person name="Cichocki N."/>
            <person name="Clum A."/>
            <person name="Culley D."/>
            <person name="Crous P.W."/>
            <person name="Fauchery L."/>
            <person name="Girlanda M."/>
            <person name="Hayes R.D."/>
            <person name="Keri Z."/>
            <person name="LaButti K."/>
            <person name="Lipzen A."/>
            <person name="Lombard V."/>
            <person name="Magnuson J."/>
            <person name="Maillard F."/>
            <person name="Murat C."/>
            <person name="Nolan M."/>
            <person name="Ohm R.A."/>
            <person name="Pangilinan J."/>
            <person name="Pereira M.F."/>
            <person name="Perotto S."/>
            <person name="Peter M."/>
            <person name="Pfister S."/>
            <person name="Riley R."/>
            <person name="Sitrit Y."/>
            <person name="Stielow J.B."/>
            <person name="Szollosi G."/>
            <person name="Zifcakova L."/>
            <person name="Stursova M."/>
            <person name="Spatafora J.W."/>
            <person name="Tedersoo L."/>
            <person name="Vaario L.M."/>
            <person name="Yamada A."/>
            <person name="Yan M."/>
            <person name="Wang P."/>
            <person name="Xu J."/>
            <person name="Bruns T."/>
            <person name="Baldrian P."/>
            <person name="Vilgalys R."/>
            <person name="Dunand C."/>
            <person name="Henrissat B."/>
            <person name="Grigoriev I.V."/>
            <person name="Hibbett D."/>
            <person name="Nagy L.G."/>
            <person name="Martin F.M."/>
        </authorList>
    </citation>
    <scope>NUCLEOTIDE SEQUENCE</scope>
    <source>
        <strain evidence="7">UH-Tt-Lm1</strain>
    </source>
</reference>
<keyword evidence="5" id="KW-0472">Membrane</keyword>
<name>A0A9P6HMW4_9AGAM</name>
<dbReference type="EMBL" id="WIUZ02000004">
    <property type="protein sequence ID" value="KAF9788655.1"/>
    <property type="molecule type" value="Genomic_DNA"/>
</dbReference>
<comment type="similarity">
    <text evidence="1">Belongs to the NADH:flavin oxidoreductase/NADH oxidase family.</text>
</comment>
<dbReference type="GO" id="GO:0010181">
    <property type="term" value="F:FMN binding"/>
    <property type="evidence" value="ECO:0007669"/>
    <property type="project" value="InterPro"/>
</dbReference>
<feature type="transmembrane region" description="Helical" evidence="5">
    <location>
        <begin position="456"/>
        <end position="478"/>
    </location>
</feature>
<dbReference type="GO" id="GO:0016491">
    <property type="term" value="F:oxidoreductase activity"/>
    <property type="evidence" value="ECO:0007669"/>
    <property type="project" value="UniProtKB-KW"/>
</dbReference>
<gene>
    <name evidence="7" type="ORF">BJ322DRAFT_652716</name>
</gene>
<keyword evidence="5" id="KW-1133">Transmembrane helix</keyword>
<dbReference type="AlphaFoldDB" id="A0A9P6HMW4"/>
<dbReference type="OrthoDB" id="1663137at2759"/>
<dbReference type="InterPro" id="IPR051799">
    <property type="entry name" value="NADH_flavin_oxidoreductase"/>
</dbReference>
<keyword evidence="3" id="KW-0288">FMN</keyword>
<reference evidence="7" key="2">
    <citation type="submission" date="2020-11" db="EMBL/GenBank/DDBJ databases">
        <authorList>
            <consortium name="DOE Joint Genome Institute"/>
            <person name="Kuo A."/>
            <person name="Miyauchi S."/>
            <person name="Kiss E."/>
            <person name="Drula E."/>
            <person name="Kohler A."/>
            <person name="Sanchez-Garcia M."/>
            <person name="Andreopoulos B."/>
            <person name="Barry K.W."/>
            <person name="Bonito G."/>
            <person name="Buee M."/>
            <person name="Carver A."/>
            <person name="Chen C."/>
            <person name="Cichocki N."/>
            <person name="Clum A."/>
            <person name="Culley D."/>
            <person name="Crous P.W."/>
            <person name="Fauchery L."/>
            <person name="Girlanda M."/>
            <person name="Hayes R."/>
            <person name="Keri Z."/>
            <person name="Labutti K."/>
            <person name="Lipzen A."/>
            <person name="Lombard V."/>
            <person name="Magnuson J."/>
            <person name="Maillard F."/>
            <person name="Morin E."/>
            <person name="Murat C."/>
            <person name="Nolan M."/>
            <person name="Ohm R."/>
            <person name="Pangilinan J."/>
            <person name="Pereira M."/>
            <person name="Perotto S."/>
            <person name="Peter M."/>
            <person name="Riley R."/>
            <person name="Sitrit Y."/>
            <person name="Stielow B."/>
            <person name="Szollosi G."/>
            <person name="Zifcakova L."/>
            <person name="Stursova M."/>
            <person name="Spatafora J.W."/>
            <person name="Tedersoo L."/>
            <person name="Vaario L.-M."/>
            <person name="Yamada A."/>
            <person name="Yan M."/>
            <person name="Wang P."/>
            <person name="Xu J."/>
            <person name="Bruns T."/>
            <person name="Baldrian P."/>
            <person name="Vilgalys R."/>
            <person name="Henrissat B."/>
            <person name="Grigoriev I.V."/>
            <person name="Hibbett D."/>
            <person name="Nagy L.G."/>
            <person name="Martin F.M."/>
        </authorList>
    </citation>
    <scope>NUCLEOTIDE SEQUENCE</scope>
    <source>
        <strain evidence="7">UH-Tt-Lm1</strain>
    </source>
</reference>
<dbReference type="Pfam" id="PF00724">
    <property type="entry name" value="Oxidored_FMN"/>
    <property type="match status" value="1"/>
</dbReference>
<evidence type="ECO:0000256" key="5">
    <source>
        <dbReference type="SAM" id="Phobius"/>
    </source>
</evidence>
<organism evidence="7 8">
    <name type="scientific">Thelephora terrestris</name>
    <dbReference type="NCBI Taxonomy" id="56493"/>
    <lineage>
        <taxon>Eukaryota</taxon>
        <taxon>Fungi</taxon>
        <taxon>Dikarya</taxon>
        <taxon>Basidiomycota</taxon>
        <taxon>Agaricomycotina</taxon>
        <taxon>Agaricomycetes</taxon>
        <taxon>Thelephorales</taxon>
        <taxon>Thelephoraceae</taxon>
        <taxon>Thelephora</taxon>
    </lineage>
</organism>
<evidence type="ECO:0000313" key="7">
    <source>
        <dbReference type="EMBL" id="KAF9788655.1"/>
    </source>
</evidence>